<dbReference type="GO" id="GO:0012505">
    <property type="term" value="C:endomembrane system"/>
    <property type="evidence" value="ECO:0007669"/>
    <property type="project" value="TreeGrafter"/>
</dbReference>
<sequence>MAHYRRPIRWNQNQTKPMPLWVLLFSTYIMALLLLPLTYSCIQCIVGTWSPLILLSCAYLVLMKCSFGKILTDLCTNEHCEAVRHLAAAASSPSLNPETNVSGSGLQTISCSLELSNSNTEASRETYYPDTVPMSVELFAPSLPAQVHGCPVYTHYVTTANISLIHGLQSKNSTKLAGKPDTVDPEWLGTKRKEKALKELVPKELSTIELAPEDHCSICLETFVTRPTVSLTCKHVFHERCVRNWLKRQSNCPNCRKIANINDISIPMFITKF</sequence>
<keyword evidence="5" id="KW-0812">Transmembrane</keyword>
<dbReference type="InterPro" id="IPR001841">
    <property type="entry name" value="Znf_RING"/>
</dbReference>
<dbReference type="EMBL" id="CAXKWB010006398">
    <property type="protein sequence ID" value="CAL4082643.1"/>
    <property type="molecule type" value="Genomic_DNA"/>
</dbReference>
<dbReference type="GO" id="GO:0008270">
    <property type="term" value="F:zinc ion binding"/>
    <property type="evidence" value="ECO:0007669"/>
    <property type="project" value="UniProtKB-KW"/>
</dbReference>
<keyword evidence="5" id="KW-1133">Transmembrane helix</keyword>
<dbReference type="InterPro" id="IPR050731">
    <property type="entry name" value="HRD1_E3_ubiq-ligases"/>
</dbReference>
<keyword evidence="5" id="KW-0472">Membrane</keyword>
<dbReference type="PANTHER" id="PTHR22763:SF162">
    <property type="entry name" value="TRANSMEMBRANE E3 UBIQUITIN-PROTEIN LIGASE 1"/>
    <property type="match status" value="1"/>
</dbReference>
<accession>A0AAV2QFD8</accession>
<proteinExistence type="predicted"/>
<evidence type="ECO:0000256" key="3">
    <source>
        <dbReference type="ARBA" id="ARBA00022833"/>
    </source>
</evidence>
<keyword evidence="8" id="KW-1185">Reference proteome</keyword>
<keyword evidence="2 4" id="KW-0863">Zinc-finger</keyword>
<dbReference type="GO" id="GO:0043161">
    <property type="term" value="P:proteasome-mediated ubiquitin-dependent protein catabolic process"/>
    <property type="evidence" value="ECO:0007669"/>
    <property type="project" value="TreeGrafter"/>
</dbReference>
<comment type="caution">
    <text evidence="7">The sequence shown here is derived from an EMBL/GenBank/DDBJ whole genome shotgun (WGS) entry which is preliminary data.</text>
</comment>
<keyword evidence="1" id="KW-0479">Metal-binding</keyword>
<reference evidence="7 8" key="1">
    <citation type="submission" date="2024-05" db="EMBL/GenBank/DDBJ databases">
        <authorList>
            <person name="Wallberg A."/>
        </authorList>
    </citation>
    <scope>NUCLEOTIDE SEQUENCE [LARGE SCALE GENOMIC DNA]</scope>
</reference>
<feature type="transmembrane region" description="Helical" evidence="5">
    <location>
        <begin position="20"/>
        <end position="39"/>
    </location>
</feature>
<organism evidence="7 8">
    <name type="scientific">Meganyctiphanes norvegica</name>
    <name type="common">Northern krill</name>
    <name type="synonym">Thysanopoda norvegica</name>
    <dbReference type="NCBI Taxonomy" id="48144"/>
    <lineage>
        <taxon>Eukaryota</taxon>
        <taxon>Metazoa</taxon>
        <taxon>Ecdysozoa</taxon>
        <taxon>Arthropoda</taxon>
        <taxon>Crustacea</taxon>
        <taxon>Multicrustacea</taxon>
        <taxon>Malacostraca</taxon>
        <taxon>Eumalacostraca</taxon>
        <taxon>Eucarida</taxon>
        <taxon>Euphausiacea</taxon>
        <taxon>Euphausiidae</taxon>
        <taxon>Meganyctiphanes</taxon>
    </lineage>
</organism>
<evidence type="ECO:0000259" key="6">
    <source>
        <dbReference type="PROSITE" id="PS50089"/>
    </source>
</evidence>
<dbReference type="GO" id="GO:0061630">
    <property type="term" value="F:ubiquitin protein ligase activity"/>
    <property type="evidence" value="ECO:0007669"/>
    <property type="project" value="TreeGrafter"/>
</dbReference>
<feature type="transmembrane region" description="Helical" evidence="5">
    <location>
        <begin position="45"/>
        <end position="62"/>
    </location>
</feature>
<dbReference type="PROSITE" id="PS50089">
    <property type="entry name" value="ZF_RING_2"/>
    <property type="match status" value="1"/>
</dbReference>
<dbReference type="InterPro" id="IPR013083">
    <property type="entry name" value="Znf_RING/FYVE/PHD"/>
</dbReference>
<dbReference type="Proteomes" id="UP001497623">
    <property type="component" value="Unassembled WGS sequence"/>
</dbReference>
<evidence type="ECO:0000256" key="4">
    <source>
        <dbReference type="PROSITE-ProRule" id="PRU00175"/>
    </source>
</evidence>
<evidence type="ECO:0000256" key="1">
    <source>
        <dbReference type="ARBA" id="ARBA00022723"/>
    </source>
</evidence>
<dbReference type="PANTHER" id="PTHR22763">
    <property type="entry name" value="RING ZINC FINGER PROTEIN"/>
    <property type="match status" value="1"/>
</dbReference>
<evidence type="ECO:0000256" key="5">
    <source>
        <dbReference type="SAM" id="Phobius"/>
    </source>
</evidence>
<evidence type="ECO:0000256" key="2">
    <source>
        <dbReference type="ARBA" id="ARBA00022771"/>
    </source>
</evidence>
<name>A0AAV2QFD8_MEGNR</name>
<keyword evidence="3" id="KW-0862">Zinc</keyword>
<gene>
    <name evidence="7" type="ORF">MNOR_LOCUS11957</name>
</gene>
<protein>
    <recommendedName>
        <fullName evidence="6">RING-type domain-containing protein</fullName>
    </recommendedName>
</protein>
<dbReference type="Pfam" id="PF13639">
    <property type="entry name" value="zf-RING_2"/>
    <property type="match status" value="1"/>
</dbReference>
<dbReference type="AlphaFoldDB" id="A0AAV2QFD8"/>
<evidence type="ECO:0000313" key="7">
    <source>
        <dbReference type="EMBL" id="CAL4082643.1"/>
    </source>
</evidence>
<dbReference type="SUPFAM" id="SSF57850">
    <property type="entry name" value="RING/U-box"/>
    <property type="match status" value="1"/>
</dbReference>
<feature type="domain" description="RING-type" evidence="6">
    <location>
        <begin position="216"/>
        <end position="256"/>
    </location>
</feature>
<dbReference type="Gene3D" id="3.30.40.10">
    <property type="entry name" value="Zinc/RING finger domain, C3HC4 (zinc finger)"/>
    <property type="match status" value="1"/>
</dbReference>
<evidence type="ECO:0000313" key="8">
    <source>
        <dbReference type="Proteomes" id="UP001497623"/>
    </source>
</evidence>
<dbReference type="SMART" id="SM00184">
    <property type="entry name" value="RING"/>
    <property type="match status" value="1"/>
</dbReference>